<evidence type="ECO:0000259" key="2">
    <source>
        <dbReference type="Pfam" id="PF13439"/>
    </source>
</evidence>
<proteinExistence type="predicted"/>
<comment type="caution">
    <text evidence="3">The sequence shown here is derived from an EMBL/GenBank/DDBJ whole genome shotgun (WGS) entry which is preliminary data.</text>
</comment>
<organism evidence="3 4">
    <name type="scientific">Rhizobium tropici</name>
    <dbReference type="NCBI Taxonomy" id="398"/>
    <lineage>
        <taxon>Bacteria</taxon>
        <taxon>Pseudomonadati</taxon>
        <taxon>Pseudomonadota</taxon>
        <taxon>Alphaproteobacteria</taxon>
        <taxon>Hyphomicrobiales</taxon>
        <taxon>Rhizobiaceae</taxon>
        <taxon>Rhizobium/Agrobacterium group</taxon>
        <taxon>Rhizobium</taxon>
    </lineage>
</organism>
<protein>
    <submittedName>
        <fullName evidence="3">Glycosyltransferase family 1 protein</fullName>
    </submittedName>
</protein>
<dbReference type="PANTHER" id="PTHR46401:SF8">
    <property type="entry name" value="BLL6006 PROTEIN"/>
    <property type="match status" value="1"/>
</dbReference>
<dbReference type="PANTHER" id="PTHR46401">
    <property type="entry name" value="GLYCOSYLTRANSFERASE WBBK-RELATED"/>
    <property type="match status" value="1"/>
</dbReference>
<dbReference type="Pfam" id="PF00534">
    <property type="entry name" value="Glycos_transf_1"/>
    <property type="match status" value="1"/>
</dbReference>
<evidence type="ECO:0000313" key="3">
    <source>
        <dbReference type="EMBL" id="RAX37315.1"/>
    </source>
</evidence>
<dbReference type="Proteomes" id="UP000251205">
    <property type="component" value="Unassembled WGS sequence"/>
</dbReference>
<sequence>MSVNQSNLAHAQGYQFDPARPHTVLMTIDAVGGVWRYAMDLARGLQQFGVTTVFAGLGPSPSSEQQREALALGPMTWLDAPLDWMAANEDELDIIPDLLRRLIDRHSPDLLHLNLPSQAAGLDVDLPVVVVSHSCVVTWFQSVRGIGVPDPWRWQFSRNRRGFDRADIVVAPSHSHAHALRTCYGPISHLKVVHNSSELPARSTPKGNFALAVGRWWDDGKNGAVLDQAAGLSRSKILMAGPVDGPSGQHFFVEHAAQLGEMPHQDIAALMAEAGIVVSPSLYEPFGLAALEGARSGAALVLADIATYRELWDEAALFVDPHDPAGFANAIDLLSHDEQLRKTKARSAQNRSRGYSLDHQCRSLLSVYASAMQHADEREAMHP</sequence>
<evidence type="ECO:0000259" key="1">
    <source>
        <dbReference type="Pfam" id="PF00534"/>
    </source>
</evidence>
<gene>
    <name evidence="3" type="ORF">DQ393_31355</name>
</gene>
<feature type="domain" description="Glycosyltransferase subfamily 4-like N-terminal" evidence="2">
    <location>
        <begin position="31"/>
        <end position="195"/>
    </location>
</feature>
<dbReference type="SUPFAM" id="SSF53756">
    <property type="entry name" value="UDP-Glycosyltransferase/glycogen phosphorylase"/>
    <property type="match status" value="1"/>
</dbReference>
<feature type="domain" description="Glycosyl transferase family 1" evidence="1">
    <location>
        <begin position="259"/>
        <end position="349"/>
    </location>
</feature>
<name>A0A329Y8F2_RHITR</name>
<dbReference type="EMBL" id="QMKK01000061">
    <property type="protein sequence ID" value="RAX37315.1"/>
    <property type="molecule type" value="Genomic_DNA"/>
</dbReference>
<dbReference type="OrthoDB" id="7847955at2"/>
<dbReference type="CDD" id="cd03801">
    <property type="entry name" value="GT4_PimA-like"/>
    <property type="match status" value="1"/>
</dbReference>
<dbReference type="Gene3D" id="3.40.50.2000">
    <property type="entry name" value="Glycogen Phosphorylase B"/>
    <property type="match status" value="2"/>
</dbReference>
<reference evidence="3 4" key="1">
    <citation type="submission" date="2018-06" db="EMBL/GenBank/DDBJ databases">
        <title>Whole Genome Sequence of an efficient microsymbiont, Rhizobium tropici.</title>
        <authorList>
            <person name="Srinivasan R."/>
            <person name="Singh H.V."/>
            <person name="Srivastava R."/>
            <person name="Kumari B."/>
            <person name="Radhakrishna A."/>
        </authorList>
    </citation>
    <scope>NUCLEOTIDE SEQUENCE [LARGE SCALE GENOMIC DNA]</scope>
    <source>
        <strain evidence="3 4">IGFRI Rhizo-19</strain>
    </source>
</reference>
<dbReference type="InterPro" id="IPR001296">
    <property type="entry name" value="Glyco_trans_1"/>
</dbReference>
<evidence type="ECO:0000313" key="4">
    <source>
        <dbReference type="Proteomes" id="UP000251205"/>
    </source>
</evidence>
<dbReference type="InterPro" id="IPR028098">
    <property type="entry name" value="Glyco_trans_4-like_N"/>
</dbReference>
<dbReference type="AlphaFoldDB" id="A0A329Y8F2"/>
<dbReference type="GO" id="GO:0016757">
    <property type="term" value="F:glycosyltransferase activity"/>
    <property type="evidence" value="ECO:0007669"/>
    <property type="project" value="InterPro"/>
</dbReference>
<keyword evidence="3" id="KW-0808">Transferase</keyword>
<accession>A0A329Y8F2</accession>
<dbReference type="Pfam" id="PF13439">
    <property type="entry name" value="Glyco_transf_4"/>
    <property type="match status" value="1"/>
</dbReference>